<dbReference type="RefSeq" id="WP_243118857.1">
    <property type="nucleotide sequence ID" value="NZ_CP040058.1"/>
</dbReference>
<dbReference type="SMART" id="SM00855">
    <property type="entry name" value="PGAM"/>
    <property type="match status" value="1"/>
</dbReference>
<feature type="binding site" evidence="4">
    <location>
        <begin position="7"/>
        <end position="14"/>
    </location>
    <ligand>
        <name>substrate</name>
    </ligand>
</feature>
<accession>A0A4P8IEV6</accession>
<dbReference type="CDD" id="cd07067">
    <property type="entry name" value="HP_PGM_like"/>
    <property type="match status" value="1"/>
</dbReference>
<dbReference type="SUPFAM" id="SSF53254">
    <property type="entry name" value="Phosphoglycerate mutase-like"/>
    <property type="match status" value="1"/>
</dbReference>
<feature type="binding site" evidence="4">
    <location>
        <position position="57"/>
    </location>
    <ligand>
        <name>substrate</name>
    </ligand>
</feature>
<dbReference type="Pfam" id="PF00300">
    <property type="entry name" value="His_Phos_1"/>
    <property type="match status" value="1"/>
</dbReference>
<proteinExistence type="predicted"/>
<dbReference type="GO" id="GO:0016791">
    <property type="term" value="F:phosphatase activity"/>
    <property type="evidence" value="ECO:0007669"/>
    <property type="project" value="TreeGrafter"/>
</dbReference>
<dbReference type="InterPro" id="IPR013078">
    <property type="entry name" value="His_Pase_superF_clade-1"/>
</dbReference>
<evidence type="ECO:0000313" key="5">
    <source>
        <dbReference type="EMBL" id="QCP34353.1"/>
    </source>
</evidence>
<name>A0A4P8IEV6_9FIRM</name>
<dbReference type="KEGG" id="arf:AR1Y2_0899"/>
<organism evidence="5 6">
    <name type="scientific">Anaerostipes rhamnosivorans</name>
    <dbReference type="NCBI Taxonomy" id="1229621"/>
    <lineage>
        <taxon>Bacteria</taxon>
        <taxon>Bacillati</taxon>
        <taxon>Bacillota</taxon>
        <taxon>Clostridia</taxon>
        <taxon>Lachnospirales</taxon>
        <taxon>Lachnospiraceae</taxon>
        <taxon>Anaerostipes</taxon>
    </lineage>
</organism>
<evidence type="ECO:0000256" key="4">
    <source>
        <dbReference type="PIRSR" id="PIRSR613078-2"/>
    </source>
</evidence>
<protein>
    <submittedName>
        <fullName evidence="5">Phosphoglycerate mutase family (Rhiz)</fullName>
    </submittedName>
</protein>
<dbReference type="Gene3D" id="3.40.50.1240">
    <property type="entry name" value="Phosphoglycerate mutase-like"/>
    <property type="match status" value="1"/>
</dbReference>
<dbReference type="PROSITE" id="PS00175">
    <property type="entry name" value="PG_MUTASE"/>
    <property type="match status" value="1"/>
</dbReference>
<evidence type="ECO:0000256" key="3">
    <source>
        <dbReference type="PIRSR" id="PIRSR613078-1"/>
    </source>
</evidence>
<dbReference type="InterPro" id="IPR029033">
    <property type="entry name" value="His_PPase_superfam"/>
</dbReference>
<reference evidence="5 6" key="1">
    <citation type="submission" date="2019-05" db="EMBL/GenBank/DDBJ databases">
        <title>Complete genome sequencing of Anaerostipes rhamnosivorans.</title>
        <authorList>
            <person name="Bui T.P.N."/>
            <person name="de Vos W.M."/>
        </authorList>
    </citation>
    <scope>NUCLEOTIDE SEQUENCE [LARGE SCALE GENOMIC DNA]</scope>
    <source>
        <strain evidence="5 6">1y2</strain>
    </source>
</reference>
<dbReference type="PANTHER" id="PTHR48100:SF1">
    <property type="entry name" value="HISTIDINE PHOSPHATASE FAMILY PROTEIN-RELATED"/>
    <property type="match status" value="1"/>
</dbReference>
<keyword evidence="1" id="KW-0324">Glycolysis</keyword>
<evidence type="ECO:0000256" key="1">
    <source>
        <dbReference type="ARBA" id="ARBA00023152"/>
    </source>
</evidence>
<sequence>MKLYMMRHGETPWNKVRRIQGQSDVDLSEAGREAARLTRRALKDFHFDAAYTSPLSRARETGEIILEGRGIPLLEDERLKEANFGPYEGAHINELYEREEPILDFFDRPEQMAYIEGAETPAQVVERSRIFLEEFILPMEKEAESVILFTHGAFIHGMLTNMYQREIRDFWKGPKLKNCSISTAEVRDGQFRILSEAEVFY</sequence>
<evidence type="ECO:0000256" key="2">
    <source>
        <dbReference type="ARBA" id="ARBA00023235"/>
    </source>
</evidence>
<keyword evidence="6" id="KW-1185">Reference proteome</keyword>
<dbReference type="InterPro" id="IPR001345">
    <property type="entry name" value="PG/BPGM_mutase_AS"/>
</dbReference>
<feature type="active site" description="Tele-phosphohistidine intermediate" evidence="3">
    <location>
        <position position="8"/>
    </location>
</feature>
<dbReference type="Proteomes" id="UP000298653">
    <property type="component" value="Chromosome"/>
</dbReference>
<gene>
    <name evidence="5" type="ORF">AR1Y2_0899</name>
</gene>
<evidence type="ECO:0000313" key="6">
    <source>
        <dbReference type="Proteomes" id="UP000298653"/>
    </source>
</evidence>
<feature type="active site" description="Proton donor/acceptor" evidence="3">
    <location>
        <position position="81"/>
    </location>
</feature>
<dbReference type="AlphaFoldDB" id="A0A4P8IEV6"/>
<keyword evidence="2" id="KW-0413">Isomerase</keyword>
<dbReference type="GO" id="GO:0005737">
    <property type="term" value="C:cytoplasm"/>
    <property type="evidence" value="ECO:0007669"/>
    <property type="project" value="TreeGrafter"/>
</dbReference>
<dbReference type="InterPro" id="IPR050275">
    <property type="entry name" value="PGM_Phosphatase"/>
</dbReference>
<dbReference type="EMBL" id="CP040058">
    <property type="protein sequence ID" value="QCP34353.1"/>
    <property type="molecule type" value="Genomic_DNA"/>
</dbReference>
<dbReference type="PANTHER" id="PTHR48100">
    <property type="entry name" value="BROAD-SPECIFICITY PHOSPHATASE YOR283W-RELATED"/>
    <property type="match status" value="1"/>
</dbReference>